<dbReference type="EMBL" id="MCGE01000016">
    <property type="protein sequence ID" value="ORZ13644.1"/>
    <property type="molecule type" value="Genomic_DNA"/>
</dbReference>
<evidence type="ECO:0000256" key="3">
    <source>
        <dbReference type="ARBA" id="ARBA00023125"/>
    </source>
</evidence>
<dbReference type="PROSITE" id="PS50066">
    <property type="entry name" value="MADS_BOX_2"/>
    <property type="match status" value="1"/>
</dbReference>
<evidence type="ECO:0000256" key="4">
    <source>
        <dbReference type="ARBA" id="ARBA00023163"/>
    </source>
</evidence>
<feature type="compositionally biased region" description="Polar residues" evidence="7">
    <location>
        <begin position="673"/>
        <end position="705"/>
    </location>
</feature>
<evidence type="ECO:0000256" key="6">
    <source>
        <dbReference type="ARBA" id="ARBA00025805"/>
    </source>
</evidence>
<dbReference type="PRINTS" id="PR00404">
    <property type="entry name" value="MADSDOMAIN"/>
</dbReference>
<sequence>MASKPSVFQFPKLFHRLYNQHSKVVQHLIKLRESKQYRLEQKSLLIQGMEATREMRDRNIPLTSLIVTATKTPHSEEAIQYPALQVLQHPDAFKARYHYLTDVDLTRRILGTAAKPDNHDIYAEIPLPPHDLPSKNKLDRLLVLDHVNDNDDLGNLVWTGEALGWNAGVLTTRTCDLYNGYTIRASRGSSLRWKYQNVPLVDLVAFLKSYDMTPLVAEVMPNHSWALQRNKNNKNKKNSKAVPLVNDLWSPLTGHYDDVNNKATLGSGIWLWNFRNKQEAKLPNRPALILSTSHGGIKGLDDEIRISMPMMDSVENLNVVSSGWLCAEGRLSLNTGDTIFRFWCMFLFFLLHIFILLLLFLFIDMGRRKIKIQPIHDDRNRQVTFLKRKNGLMKKAYELSVLCGCDIALIVFNSNNKLVQYSSSDIDNVLMRYTEYGEPYETKTNGDFALGENRDDVSFEFSDNEAISTSSTIVQRHESGYMTEPPLPPAPHHHQQHQVLKTIQQDPIALDISTYPVYQSNQNQYPMYSDSQSLKPMIQTQPRYEASNLRSTIDSNADMTAVATVQNRWVNTPEQGNSYTSPLPSTPATIAEASDQYKLLSTTSLPRNLSSSSSSSASASASLSPSPHIANTTGPNDASSSRSNDGHLDDDNSSIYYQQRPKLTLNIPKESADVNNGMNKSNSQISLTNTTNINASTRSFVNNENTGSHHPTTKSGTTTTTASRPMTSSAQQAFAQNLPSPSSFYPHFYQIQNELPSPLHFATTPATATNPNSTAASSFYWPPPSSSSTNNNSNNNDASNSKSSKWTYNNISQQQPQQLPPAQHLKRGNPMDERDNAPNTKKIKNI</sequence>
<keyword evidence="8" id="KW-1133">Transmembrane helix</keyword>
<dbReference type="Pfam" id="PF00319">
    <property type="entry name" value="SRF-TF"/>
    <property type="match status" value="1"/>
</dbReference>
<evidence type="ECO:0000313" key="10">
    <source>
        <dbReference type="EMBL" id="ORZ13644.1"/>
    </source>
</evidence>
<evidence type="ECO:0000259" key="9">
    <source>
        <dbReference type="PROSITE" id="PS50066"/>
    </source>
</evidence>
<dbReference type="Proteomes" id="UP000193560">
    <property type="component" value="Unassembled WGS sequence"/>
</dbReference>
<proteinExistence type="inferred from homology"/>
<dbReference type="InterPro" id="IPR036879">
    <property type="entry name" value="TF_MADSbox_sf"/>
</dbReference>
<reference evidence="10 11" key="1">
    <citation type="submission" date="2016-07" db="EMBL/GenBank/DDBJ databases">
        <title>Pervasive Adenine N6-methylation of Active Genes in Fungi.</title>
        <authorList>
            <consortium name="DOE Joint Genome Institute"/>
            <person name="Mondo S.J."/>
            <person name="Dannebaum R.O."/>
            <person name="Kuo R.C."/>
            <person name="Labutti K."/>
            <person name="Haridas S."/>
            <person name="Kuo A."/>
            <person name="Salamov A."/>
            <person name="Ahrendt S.R."/>
            <person name="Lipzen A."/>
            <person name="Sullivan W."/>
            <person name="Andreopoulos W.B."/>
            <person name="Clum A."/>
            <person name="Lindquist E."/>
            <person name="Daum C."/>
            <person name="Ramamoorthy G.K."/>
            <person name="Gryganskyi A."/>
            <person name="Culley D."/>
            <person name="Magnuson J.K."/>
            <person name="James T.Y."/>
            <person name="O'Malley M.A."/>
            <person name="Stajich J.E."/>
            <person name="Spatafora J.W."/>
            <person name="Visel A."/>
            <person name="Grigoriev I.V."/>
        </authorList>
    </citation>
    <scope>NUCLEOTIDE SEQUENCE [LARGE SCALE GENOMIC DNA]</scope>
    <source>
        <strain evidence="10 11">NRRL 1336</strain>
    </source>
</reference>
<dbReference type="InterPro" id="IPR033896">
    <property type="entry name" value="MEF2-like_N"/>
</dbReference>
<dbReference type="PANTHER" id="PTHR11945:SF534">
    <property type="entry name" value="MYOCYTE-SPECIFIC ENHANCER FACTOR 2"/>
    <property type="match status" value="1"/>
</dbReference>
<dbReference type="InterPro" id="IPR002100">
    <property type="entry name" value="TF_MADSbox"/>
</dbReference>
<feature type="compositionally biased region" description="Low complexity" evidence="7">
    <location>
        <begin position="762"/>
        <end position="804"/>
    </location>
</feature>
<dbReference type="InterPro" id="IPR029028">
    <property type="entry name" value="Alpha/beta_knot_MTases"/>
</dbReference>
<dbReference type="CDD" id="cd00265">
    <property type="entry name" value="MADS_MEF2_like"/>
    <property type="match status" value="1"/>
</dbReference>
<keyword evidence="5" id="KW-0539">Nucleus</keyword>
<evidence type="ECO:0000256" key="8">
    <source>
        <dbReference type="SAM" id="Phobius"/>
    </source>
</evidence>
<keyword evidence="4" id="KW-0804">Transcription</keyword>
<dbReference type="PROSITE" id="PS00350">
    <property type="entry name" value="MADS_BOX_1"/>
    <property type="match status" value="1"/>
</dbReference>
<dbReference type="GO" id="GO:0000981">
    <property type="term" value="F:DNA-binding transcription factor activity, RNA polymerase II-specific"/>
    <property type="evidence" value="ECO:0007669"/>
    <property type="project" value="TreeGrafter"/>
</dbReference>
<evidence type="ECO:0000256" key="1">
    <source>
        <dbReference type="ARBA" id="ARBA00004123"/>
    </source>
</evidence>
<evidence type="ECO:0000313" key="11">
    <source>
        <dbReference type="Proteomes" id="UP000193560"/>
    </source>
</evidence>
<dbReference type="InterPro" id="IPR029026">
    <property type="entry name" value="tRNA_m1G_MTases_N"/>
</dbReference>
<dbReference type="SUPFAM" id="SSF75217">
    <property type="entry name" value="alpha/beta knot"/>
    <property type="match status" value="1"/>
</dbReference>
<keyword evidence="8" id="KW-0812">Transmembrane</keyword>
<evidence type="ECO:0000256" key="2">
    <source>
        <dbReference type="ARBA" id="ARBA00023015"/>
    </source>
</evidence>
<evidence type="ECO:0000256" key="5">
    <source>
        <dbReference type="ARBA" id="ARBA00023242"/>
    </source>
</evidence>
<dbReference type="AlphaFoldDB" id="A0A1X2IC17"/>
<comment type="similarity">
    <text evidence="6">Belongs to the MEF2 family.</text>
</comment>
<keyword evidence="8" id="KW-0472">Membrane</keyword>
<keyword evidence="3" id="KW-0238">DNA-binding</keyword>
<dbReference type="GO" id="GO:0000978">
    <property type="term" value="F:RNA polymerase II cis-regulatory region sequence-specific DNA binding"/>
    <property type="evidence" value="ECO:0007669"/>
    <property type="project" value="TreeGrafter"/>
</dbReference>
<comment type="subcellular location">
    <subcellularLocation>
        <location evidence="1">Nucleus</location>
    </subcellularLocation>
</comment>
<accession>A0A1X2IC17</accession>
<feature type="compositionally biased region" description="Polar residues" evidence="7">
    <location>
        <begin position="629"/>
        <end position="643"/>
    </location>
</feature>
<dbReference type="GO" id="GO:0045944">
    <property type="term" value="P:positive regulation of transcription by RNA polymerase II"/>
    <property type="evidence" value="ECO:0007669"/>
    <property type="project" value="InterPro"/>
</dbReference>
<feature type="compositionally biased region" description="Low complexity" evidence="7">
    <location>
        <begin position="605"/>
        <end position="627"/>
    </location>
</feature>
<protein>
    <recommendedName>
        <fullName evidence="9">MADS-box domain-containing protein</fullName>
    </recommendedName>
</protein>
<feature type="region of interest" description="Disordered" evidence="7">
    <location>
        <begin position="760"/>
        <end position="846"/>
    </location>
</feature>
<dbReference type="OrthoDB" id="270651at2759"/>
<evidence type="ECO:0000256" key="7">
    <source>
        <dbReference type="SAM" id="MobiDB-lite"/>
    </source>
</evidence>
<feature type="compositionally biased region" description="Low complexity" evidence="7">
    <location>
        <begin position="706"/>
        <end position="730"/>
    </location>
</feature>
<dbReference type="Gene3D" id="3.40.1810.10">
    <property type="entry name" value="Transcription factor, MADS-box"/>
    <property type="match status" value="1"/>
</dbReference>
<dbReference type="SUPFAM" id="SSF55455">
    <property type="entry name" value="SRF-like"/>
    <property type="match status" value="1"/>
</dbReference>
<keyword evidence="2" id="KW-0805">Transcription regulation</keyword>
<dbReference type="GO" id="GO:0005634">
    <property type="term" value="C:nucleus"/>
    <property type="evidence" value="ECO:0007669"/>
    <property type="project" value="UniProtKB-SubCell"/>
</dbReference>
<feature type="compositionally biased region" description="Low complexity" evidence="7">
    <location>
        <begin position="813"/>
        <end position="823"/>
    </location>
</feature>
<dbReference type="GO" id="GO:0046983">
    <property type="term" value="F:protein dimerization activity"/>
    <property type="evidence" value="ECO:0007669"/>
    <property type="project" value="InterPro"/>
</dbReference>
<dbReference type="PANTHER" id="PTHR11945">
    <property type="entry name" value="MADS BOX PROTEIN"/>
    <property type="match status" value="1"/>
</dbReference>
<organism evidence="10 11">
    <name type="scientific">Absidia repens</name>
    <dbReference type="NCBI Taxonomy" id="90262"/>
    <lineage>
        <taxon>Eukaryota</taxon>
        <taxon>Fungi</taxon>
        <taxon>Fungi incertae sedis</taxon>
        <taxon>Mucoromycota</taxon>
        <taxon>Mucoromycotina</taxon>
        <taxon>Mucoromycetes</taxon>
        <taxon>Mucorales</taxon>
        <taxon>Cunninghamellaceae</taxon>
        <taxon>Absidia</taxon>
    </lineage>
</organism>
<gene>
    <name evidence="10" type="ORF">BCR42DRAFT_493030</name>
</gene>
<dbReference type="SMART" id="SM00432">
    <property type="entry name" value="MADS"/>
    <property type="match status" value="1"/>
</dbReference>
<keyword evidence="11" id="KW-1185">Reference proteome</keyword>
<feature type="region of interest" description="Disordered" evidence="7">
    <location>
        <begin position="605"/>
        <end position="738"/>
    </location>
</feature>
<comment type="caution">
    <text evidence="10">The sequence shown here is derived from an EMBL/GenBank/DDBJ whole genome shotgun (WGS) entry which is preliminary data.</text>
</comment>
<name>A0A1X2IC17_9FUNG</name>
<feature type="domain" description="MADS-box" evidence="9">
    <location>
        <begin position="365"/>
        <end position="425"/>
    </location>
</feature>
<dbReference type="Gene3D" id="3.40.1280.10">
    <property type="match status" value="1"/>
</dbReference>
<feature type="transmembrane region" description="Helical" evidence="8">
    <location>
        <begin position="340"/>
        <end position="363"/>
    </location>
</feature>
<dbReference type="STRING" id="90262.A0A1X2IC17"/>